<keyword evidence="2" id="KW-1185">Reference proteome</keyword>
<evidence type="ECO:0000313" key="2">
    <source>
        <dbReference type="Proteomes" id="UP000092154"/>
    </source>
</evidence>
<dbReference type="AlphaFoldDB" id="A0A1B7MF32"/>
<dbReference type="Proteomes" id="UP000092154">
    <property type="component" value="Unassembled WGS sequence"/>
</dbReference>
<evidence type="ECO:0000313" key="1">
    <source>
        <dbReference type="EMBL" id="OAX31201.1"/>
    </source>
</evidence>
<sequence length="187" mass="21497">MPMSIEQMLQQLEILDSMSLRASNCMPSMKQMLQNLQISVSTSLCLSSKPPQMNLQCPQKQNTRQHYGYRVKEPQMLYLESILKSDPSFDHDTFPLPMTYAFEWLLTKLQLGQLDCKYCHDPEWRLQVPFTDEVVHLKSGGYDDNEEDEDVFVILVLSVFSDDPESFNSLPTQVQIDLLTSLLGSLP</sequence>
<accession>A0A1B7MF32</accession>
<organism evidence="1 2">
    <name type="scientific">Rhizopogon vinicolor AM-OR11-026</name>
    <dbReference type="NCBI Taxonomy" id="1314800"/>
    <lineage>
        <taxon>Eukaryota</taxon>
        <taxon>Fungi</taxon>
        <taxon>Dikarya</taxon>
        <taxon>Basidiomycota</taxon>
        <taxon>Agaricomycotina</taxon>
        <taxon>Agaricomycetes</taxon>
        <taxon>Agaricomycetidae</taxon>
        <taxon>Boletales</taxon>
        <taxon>Suillineae</taxon>
        <taxon>Rhizopogonaceae</taxon>
        <taxon>Rhizopogon</taxon>
    </lineage>
</organism>
<dbReference type="InParanoid" id="A0A1B7MF32"/>
<proteinExistence type="predicted"/>
<reference evidence="1 2" key="1">
    <citation type="submission" date="2016-06" db="EMBL/GenBank/DDBJ databases">
        <title>Comparative genomics of the ectomycorrhizal sister species Rhizopogon vinicolor and Rhizopogon vesiculosus (Basidiomycota: Boletales) reveals a divergence of the mating type B locus.</title>
        <authorList>
            <consortium name="DOE Joint Genome Institute"/>
            <person name="Mujic A.B."/>
            <person name="Kuo A."/>
            <person name="Tritt A."/>
            <person name="Lipzen A."/>
            <person name="Chen C."/>
            <person name="Johnson J."/>
            <person name="Sharma A."/>
            <person name="Barry K."/>
            <person name="Grigoriev I.V."/>
            <person name="Spatafora J.W."/>
        </authorList>
    </citation>
    <scope>NUCLEOTIDE SEQUENCE [LARGE SCALE GENOMIC DNA]</scope>
    <source>
        <strain evidence="1 2">AM-OR11-026</strain>
    </source>
</reference>
<dbReference type="OrthoDB" id="3033369at2759"/>
<name>A0A1B7MF32_9AGAM</name>
<protein>
    <submittedName>
        <fullName evidence="1">Uncharacterized protein</fullName>
    </submittedName>
</protein>
<dbReference type="EMBL" id="KV449529">
    <property type="protein sequence ID" value="OAX31201.1"/>
    <property type="molecule type" value="Genomic_DNA"/>
</dbReference>
<gene>
    <name evidence="1" type="ORF">K503DRAFT_806275</name>
</gene>